<feature type="domain" description="Calponin-homology (CH)" evidence="1">
    <location>
        <begin position="95"/>
        <end position="179"/>
    </location>
</feature>
<dbReference type="Gene3D" id="1.10.418.10">
    <property type="entry name" value="Calponin-like domain"/>
    <property type="match status" value="1"/>
</dbReference>
<sequence length="179" mass="20058">MCFTSLFLKDTRWKEEKRGREKRDDTAGAPFVVPQNPSPLFTDIIIVPPNSLKLCEGCCASAPACTSKKRLFEVMAGFVSGRELNVNMETESQQKSIVEIYVDWANHYLERSGVRRHLGSLERDVRDGTLLALLIEAVLQCKVPAVNFSPATPQHMVSLYIVMLFVDKMLLVISLLGTI</sequence>
<evidence type="ECO:0000259" key="1">
    <source>
        <dbReference type="PROSITE" id="PS50021"/>
    </source>
</evidence>
<dbReference type="InterPro" id="IPR036872">
    <property type="entry name" value="CH_dom_sf"/>
</dbReference>
<accession>A0A1V9XNK5</accession>
<dbReference type="InterPro" id="IPR001715">
    <property type="entry name" value="CH_dom"/>
</dbReference>
<name>A0A1V9XNK5_9ACAR</name>
<dbReference type="InParanoid" id="A0A1V9XNK5"/>
<protein>
    <recommendedName>
        <fullName evidence="1">Calponin-homology (CH) domain-containing protein</fullName>
    </recommendedName>
</protein>
<keyword evidence="3" id="KW-1185">Reference proteome</keyword>
<dbReference type="OrthoDB" id="2161974at2759"/>
<dbReference type="Proteomes" id="UP000192247">
    <property type="component" value="Unassembled WGS sequence"/>
</dbReference>
<proteinExistence type="predicted"/>
<dbReference type="AlphaFoldDB" id="A0A1V9XNK5"/>
<organism evidence="2 3">
    <name type="scientific">Tropilaelaps mercedesae</name>
    <dbReference type="NCBI Taxonomy" id="418985"/>
    <lineage>
        <taxon>Eukaryota</taxon>
        <taxon>Metazoa</taxon>
        <taxon>Ecdysozoa</taxon>
        <taxon>Arthropoda</taxon>
        <taxon>Chelicerata</taxon>
        <taxon>Arachnida</taxon>
        <taxon>Acari</taxon>
        <taxon>Parasitiformes</taxon>
        <taxon>Mesostigmata</taxon>
        <taxon>Gamasina</taxon>
        <taxon>Dermanyssoidea</taxon>
        <taxon>Laelapidae</taxon>
        <taxon>Tropilaelaps</taxon>
    </lineage>
</organism>
<evidence type="ECO:0000313" key="3">
    <source>
        <dbReference type="Proteomes" id="UP000192247"/>
    </source>
</evidence>
<dbReference type="STRING" id="418985.A0A1V9XNK5"/>
<dbReference type="SUPFAM" id="SSF47576">
    <property type="entry name" value="Calponin-homology domain, CH-domain"/>
    <property type="match status" value="1"/>
</dbReference>
<comment type="caution">
    <text evidence="2">The sequence shown here is derived from an EMBL/GenBank/DDBJ whole genome shotgun (WGS) entry which is preliminary data.</text>
</comment>
<evidence type="ECO:0000313" key="2">
    <source>
        <dbReference type="EMBL" id="OQR75089.1"/>
    </source>
</evidence>
<dbReference type="EMBL" id="MNPL01006870">
    <property type="protein sequence ID" value="OQR75089.1"/>
    <property type="molecule type" value="Genomic_DNA"/>
</dbReference>
<gene>
    <name evidence="2" type="ORF">BIW11_08654</name>
</gene>
<dbReference type="PROSITE" id="PS50021">
    <property type="entry name" value="CH"/>
    <property type="match status" value="1"/>
</dbReference>
<reference evidence="2 3" key="1">
    <citation type="journal article" date="2017" name="Gigascience">
        <title>Draft genome of the honey bee ectoparasitic mite, Tropilaelaps mercedesae, is shaped by the parasitic life history.</title>
        <authorList>
            <person name="Dong X."/>
            <person name="Armstrong S.D."/>
            <person name="Xia D."/>
            <person name="Makepeace B.L."/>
            <person name="Darby A.C."/>
            <person name="Kadowaki T."/>
        </authorList>
    </citation>
    <scope>NUCLEOTIDE SEQUENCE [LARGE SCALE GENOMIC DNA]</scope>
    <source>
        <strain evidence="2">Wuxi-XJTLU</strain>
    </source>
</reference>